<dbReference type="SUPFAM" id="SSF47954">
    <property type="entry name" value="Cyclin-like"/>
    <property type="match status" value="2"/>
</dbReference>
<evidence type="ECO:0000313" key="4">
    <source>
        <dbReference type="Proteomes" id="UP001314263"/>
    </source>
</evidence>
<reference evidence="3 4" key="1">
    <citation type="submission" date="2023-10" db="EMBL/GenBank/DDBJ databases">
        <authorList>
            <person name="Maclean D."/>
            <person name="Macfadyen A."/>
        </authorList>
    </citation>
    <scope>NUCLEOTIDE SEQUENCE [LARGE SCALE GENOMIC DNA]</scope>
</reference>
<keyword evidence="4" id="KW-1185">Reference proteome</keyword>
<feature type="chain" id="PRO_5043965186" description="Cyclin N-terminal domain-containing protein" evidence="1">
    <location>
        <begin position="27"/>
        <end position="244"/>
    </location>
</feature>
<evidence type="ECO:0000259" key="2">
    <source>
        <dbReference type="Pfam" id="PF00134"/>
    </source>
</evidence>
<feature type="signal peptide" evidence="1">
    <location>
        <begin position="1"/>
        <end position="26"/>
    </location>
</feature>
<dbReference type="GO" id="GO:0006357">
    <property type="term" value="P:regulation of transcription by RNA polymerase II"/>
    <property type="evidence" value="ECO:0007669"/>
    <property type="project" value="InterPro"/>
</dbReference>
<dbReference type="EMBL" id="CAUYUE010000005">
    <property type="protein sequence ID" value="CAK0773691.1"/>
    <property type="molecule type" value="Genomic_DNA"/>
</dbReference>
<gene>
    <name evidence="3" type="ORF">CVIRNUC_004092</name>
</gene>
<comment type="caution">
    <text evidence="3">The sequence shown here is derived from an EMBL/GenBank/DDBJ whole genome shotgun (WGS) entry which is preliminary data.</text>
</comment>
<dbReference type="CDD" id="cd20546">
    <property type="entry name" value="CYCLIN_SpCG1C_ScCTK2-like_rpt2"/>
    <property type="match status" value="1"/>
</dbReference>
<name>A0AAV1I1N4_9CHLO</name>
<evidence type="ECO:0000313" key="3">
    <source>
        <dbReference type="EMBL" id="CAK0773691.1"/>
    </source>
</evidence>
<organism evidence="3 4">
    <name type="scientific">Coccomyxa viridis</name>
    <dbReference type="NCBI Taxonomy" id="1274662"/>
    <lineage>
        <taxon>Eukaryota</taxon>
        <taxon>Viridiplantae</taxon>
        <taxon>Chlorophyta</taxon>
        <taxon>core chlorophytes</taxon>
        <taxon>Trebouxiophyceae</taxon>
        <taxon>Trebouxiophyceae incertae sedis</taxon>
        <taxon>Coccomyxaceae</taxon>
        <taxon>Coccomyxa</taxon>
    </lineage>
</organism>
<dbReference type="InterPro" id="IPR036915">
    <property type="entry name" value="Cyclin-like_sf"/>
</dbReference>
<evidence type="ECO:0000256" key="1">
    <source>
        <dbReference type="SAM" id="SignalP"/>
    </source>
</evidence>
<accession>A0AAV1I1N4</accession>
<dbReference type="InterPro" id="IPR006671">
    <property type="entry name" value="Cyclin_N"/>
</dbReference>
<protein>
    <recommendedName>
        <fullName evidence="2">Cyclin N-terminal domain-containing protein</fullName>
    </recommendedName>
</protein>
<dbReference type="Pfam" id="PF00134">
    <property type="entry name" value="Cyclin_N"/>
    <property type="match status" value="1"/>
</dbReference>
<dbReference type="AlphaFoldDB" id="A0AAV1I1N4"/>
<dbReference type="InterPro" id="IPR043198">
    <property type="entry name" value="Cyclin/Ssn8"/>
</dbReference>
<feature type="domain" description="Cyclin N-terminal" evidence="2">
    <location>
        <begin position="3"/>
        <end position="79"/>
    </location>
</feature>
<sequence length="244" mass="27462">MHASVQQCALQIVAVAALLLAGKVEETPHKLQQVLHAAVEARFRRQPQLAQQVMANLDELQAAVSKAERSILYIINFEMVIQHPHKIAQELTNPAAFNLRAHTLPSSDGKYRELNFAIYNVANASLQTTLCLQYPAPSIAVAVLYLAMNLLKCEAPMFRGKQWWQHTPVNALELKDMTDQILEVYEQRPLRVPQFTLLPPPGSHKRQPALVQEEGQPAMPEVHMQIEGDEQQVEAVQPQQYLVV</sequence>
<dbReference type="Proteomes" id="UP001314263">
    <property type="component" value="Unassembled WGS sequence"/>
</dbReference>
<dbReference type="PANTHER" id="PTHR10026">
    <property type="entry name" value="CYCLIN"/>
    <property type="match status" value="1"/>
</dbReference>
<proteinExistence type="predicted"/>
<keyword evidence="1" id="KW-0732">Signal</keyword>
<dbReference type="GO" id="GO:0016538">
    <property type="term" value="F:cyclin-dependent protein serine/threonine kinase regulator activity"/>
    <property type="evidence" value="ECO:0007669"/>
    <property type="project" value="InterPro"/>
</dbReference>
<dbReference type="Gene3D" id="1.10.472.10">
    <property type="entry name" value="Cyclin-like"/>
    <property type="match status" value="2"/>
</dbReference>